<evidence type="ECO:0000256" key="1">
    <source>
        <dbReference type="SAM" id="MobiDB-lite"/>
    </source>
</evidence>
<organism evidence="3">
    <name type="scientific">Salpingoeca rosetta (strain ATCC 50818 / BSB-021)</name>
    <dbReference type="NCBI Taxonomy" id="946362"/>
    <lineage>
        <taxon>Eukaryota</taxon>
        <taxon>Choanoflagellata</taxon>
        <taxon>Craspedida</taxon>
        <taxon>Salpingoecidae</taxon>
        <taxon>Salpingoeca</taxon>
    </lineage>
</organism>
<evidence type="ECO:0000313" key="3">
    <source>
        <dbReference type="Proteomes" id="UP000007799"/>
    </source>
</evidence>
<feature type="region of interest" description="Disordered" evidence="1">
    <location>
        <begin position="64"/>
        <end position="97"/>
    </location>
</feature>
<sequence>MSFLRIPPLVHLPSVTAAKAQKETSAQAAVAAQQQQQTALVELEDKNGPLNFVGRAILSTAQPQDQVPLNVVPSDEPSSDNTLWYPSDDDDFTFSPV</sequence>
<dbReference type="KEGG" id="sre:PTSG_06638"/>
<evidence type="ECO:0000313" key="2">
    <source>
        <dbReference type="EMBL" id="EGD75569.1"/>
    </source>
</evidence>
<accession>F2UFK1</accession>
<proteinExistence type="predicted"/>
<dbReference type="RefSeq" id="XP_004992026.1">
    <property type="nucleotide sequence ID" value="XM_004991969.1"/>
</dbReference>
<dbReference type="Proteomes" id="UP000007799">
    <property type="component" value="Unassembled WGS sequence"/>
</dbReference>
<name>F2UFK1_SALR5</name>
<dbReference type="AlphaFoldDB" id="F2UFK1"/>
<dbReference type="GeneID" id="16072585"/>
<feature type="compositionally biased region" description="Acidic residues" evidence="1">
    <location>
        <begin position="87"/>
        <end position="97"/>
    </location>
</feature>
<dbReference type="InParanoid" id="F2UFK1"/>
<reference evidence="2" key="1">
    <citation type="submission" date="2009-08" db="EMBL/GenBank/DDBJ databases">
        <title>Annotation of Salpingoeca rosetta.</title>
        <authorList>
            <consortium name="The Broad Institute Genome Sequencing Platform"/>
            <person name="Russ C."/>
            <person name="Cuomo C."/>
            <person name="Burger G."/>
            <person name="Gray M.W."/>
            <person name="Holland P.W.H."/>
            <person name="King N."/>
            <person name="Lang F.B.F."/>
            <person name="Roger A.J."/>
            <person name="Ruiz-Trillo I."/>
            <person name="Young S.K."/>
            <person name="Zeng Q."/>
            <person name="Gargeya S."/>
            <person name="Alvarado L."/>
            <person name="Berlin A."/>
            <person name="Chapman S.B."/>
            <person name="Chen Z."/>
            <person name="Freedman E."/>
            <person name="Gellesch M."/>
            <person name="Goldberg J."/>
            <person name="Griggs A."/>
            <person name="Gujja S."/>
            <person name="Heilman E."/>
            <person name="Heiman D."/>
            <person name="Howarth C."/>
            <person name="Mehta T."/>
            <person name="Neiman D."/>
            <person name="Pearson M."/>
            <person name="Roberts A."/>
            <person name="Saif S."/>
            <person name="Shea T."/>
            <person name="Shenoy N."/>
            <person name="Sisk P."/>
            <person name="Stolte C."/>
            <person name="Sykes S."/>
            <person name="White J."/>
            <person name="Yandava C."/>
            <person name="Haas B."/>
            <person name="Nusbaum C."/>
            <person name="Birren B."/>
        </authorList>
    </citation>
    <scope>NUCLEOTIDE SEQUENCE [LARGE SCALE GENOMIC DNA]</scope>
    <source>
        <strain evidence="2">ATCC 50818</strain>
    </source>
</reference>
<protein>
    <submittedName>
        <fullName evidence="2">Uncharacterized protein</fullName>
    </submittedName>
</protein>
<keyword evidence="3" id="KW-1185">Reference proteome</keyword>
<gene>
    <name evidence="2" type="ORF">PTSG_06638</name>
</gene>
<dbReference type="EMBL" id="GL832972">
    <property type="protein sequence ID" value="EGD75569.1"/>
    <property type="molecule type" value="Genomic_DNA"/>
</dbReference>